<name>A0ABS3XHF7_9ACTN</name>
<dbReference type="InterPro" id="IPR012338">
    <property type="entry name" value="Beta-lactam/transpept-like"/>
</dbReference>
<organism evidence="2 3">
    <name type="scientific">Streptomyces oryzae</name>
    <dbReference type="NCBI Taxonomy" id="1434886"/>
    <lineage>
        <taxon>Bacteria</taxon>
        <taxon>Bacillati</taxon>
        <taxon>Actinomycetota</taxon>
        <taxon>Actinomycetes</taxon>
        <taxon>Kitasatosporales</taxon>
        <taxon>Streptomycetaceae</taxon>
        <taxon>Streptomyces</taxon>
    </lineage>
</organism>
<proteinExistence type="predicted"/>
<dbReference type="EMBL" id="JADKMA010000148">
    <property type="protein sequence ID" value="MBO8194809.1"/>
    <property type="molecule type" value="Genomic_DNA"/>
</dbReference>
<dbReference type="InterPro" id="IPR000871">
    <property type="entry name" value="Beta-lactam_class-A"/>
</dbReference>
<dbReference type="RefSeq" id="WP_209241906.1">
    <property type="nucleotide sequence ID" value="NZ_JADKMA010000148.1"/>
</dbReference>
<keyword evidence="2" id="KW-0378">Hydrolase</keyword>
<gene>
    <name evidence="2" type="ORF">ITI46_24585</name>
</gene>
<dbReference type="GO" id="GO:0016787">
    <property type="term" value="F:hydrolase activity"/>
    <property type="evidence" value="ECO:0007669"/>
    <property type="project" value="UniProtKB-KW"/>
</dbReference>
<accession>A0ABS3XHF7</accession>
<evidence type="ECO:0000313" key="2">
    <source>
        <dbReference type="EMBL" id="MBO8194809.1"/>
    </source>
</evidence>
<dbReference type="PANTHER" id="PTHR35333:SF3">
    <property type="entry name" value="BETA-LACTAMASE-TYPE TRANSPEPTIDASE FOLD CONTAINING PROTEIN"/>
    <property type="match status" value="1"/>
</dbReference>
<dbReference type="SUPFAM" id="SSF56601">
    <property type="entry name" value="beta-lactamase/transpeptidase-like"/>
    <property type="match status" value="1"/>
</dbReference>
<sequence>MSAAAPGRDGRGIERTLREMFEDAGVRGRLHVAELHRPAERVSIDADEAVLMGSVYKVPLTVAYCRQVDAGLLDPRQRVTLPPQGRLPGPTGISQLSDEVSMSLRDLVVMMMSISDNAAADAVLGLVGPDAVADTCRALGLTRTRLNGGAAGTLRRLLERTGAESVDAALALIADNDLAAPAGVYDPAWSTSTTPAEMARLLRAVWLDEAASPAGCAFIRRTMALQPWQHRLASGFPYDEVAVYGKTGTFGVMRHEAGVVELAGGRTYTAVVFTEAARADRRLPRADAVIGAAARTAVEHLRGWG</sequence>
<dbReference type="Proteomes" id="UP001519064">
    <property type="component" value="Unassembled WGS sequence"/>
</dbReference>
<protein>
    <submittedName>
        <fullName evidence="2">Serine hydrolase</fullName>
    </submittedName>
</protein>
<comment type="caution">
    <text evidence="2">The sequence shown here is derived from an EMBL/GenBank/DDBJ whole genome shotgun (WGS) entry which is preliminary data.</text>
</comment>
<feature type="domain" description="Beta-lactamase class A catalytic" evidence="1">
    <location>
        <begin position="31"/>
        <end position="274"/>
    </location>
</feature>
<evidence type="ECO:0000259" key="1">
    <source>
        <dbReference type="Pfam" id="PF13354"/>
    </source>
</evidence>
<reference evidence="2 3" key="1">
    <citation type="submission" date="2020-11" db="EMBL/GenBank/DDBJ databases">
        <title>Streptomyces spirodelae sp. nov., isolated from duckweed.</title>
        <authorList>
            <person name="Saimee Y."/>
            <person name="Duangmal K."/>
        </authorList>
    </citation>
    <scope>NUCLEOTIDE SEQUENCE [LARGE SCALE GENOMIC DNA]</scope>
    <source>
        <strain evidence="2 3">S16-07</strain>
    </source>
</reference>
<dbReference type="PANTHER" id="PTHR35333">
    <property type="entry name" value="BETA-LACTAMASE"/>
    <property type="match status" value="1"/>
</dbReference>
<dbReference type="Pfam" id="PF13354">
    <property type="entry name" value="Beta-lactamase2"/>
    <property type="match status" value="1"/>
</dbReference>
<dbReference type="Gene3D" id="3.40.710.10">
    <property type="entry name" value="DD-peptidase/beta-lactamase superfamily"/>
    <property type="match status" value="1"/>
</dbReference>
<dbReference type="InterPro" id="IPR045155">
    <property type="entry name" value="Beta-lactam_cat"/>
</dbReference>
<evidence type="ECO:0000313" key="3">
    <source>
        <dbReference type="Proteomes" id="UP001519064"/>
    </source>
</evidence>
<keyword evidence="3" id="KW-1185">Reference proteome</keyword>